<gene>
    <name evidence="1" type="ORF">UW68_C0037G0001</name>
</gene>
<reference evidence="1 2" key="1">
    <citation type="journal article" date="2015" name="Nature">
        <title>rRNA introns, odd ribosomes, and small enigmatic genomes across a large radiation of phyla.</title>
        <authorList>
            <person name="Brown C.T."/>
            <person name="Hug L.A."/>
            <person name="Thomas B.C."/>
            <person name="Sharon I."/>
            <person name="Castelle C.J."/>
            <person name="Singh A."/>
            <person name="Wilkins M.J."/>
            <person name="Williams K.H."/>
            <person name="Banfield J.F."/>
        </authorList>
    </citation>
    <scope>NUCLEOTIDE SEQUENCE [LARGE SCALE GENOMIC DNA]</scope>
</reference>
<protein>
    <submittedName>
        <fullName evidence="1">Uncharacterized protein</fullName>
    </submittedName>
</protein>
<dbReference type="Proteomes" id="UP000034835">
    <property type="component" value="Unassembled WGS sequence"/>
</dbReference>
<evidence type="ECO:0000313" key="2">
    <source>
        <dbReference type="Proteomes" id="UP000034835"/>
    </source>
</evidence>
<evidence type="ECO:0000313" key="1">
    <source>
        <dbReference type="EMBL" id="KKT72434.1"/>
    </source>
</evidence>
<organism evidence="1 2">
    <name type="scientific">Candidatus Collierbacteria bacterium GW2011_GWB1_44_6</name>
    <dbReference type="NCBI Taxonomy" id="1618384"/>
    <lineage>
        <taxon>Bacteria</taxon>
        <taxon>Candidatus Collieribacteriota</taxon>
    </lineage>
</organism>
<accession>A0A0G1MK94</accession>
<proteinExistence type="predicted"/>
<dbReference type="STRING" id="1618384.UW68_C0037G0001"/>
<feature type="non-terminal residue" evidence="1">
    <location>
        <position position="1"/>
    </location>
</feature>
<name>A0A0G1MK94_9BACT</name>
<comment type="caution">
    <text evidence="1">The sequence shown here is derived from an EMBL/GenBank/DDBJ whole genome shotgun (WGS) entry which is preliminary data.</text>
</comment>
<sequence>SGVTVPVAGVAPVSTIPATTQYTATISWSPAAAIFAASTVYTATITISPKSGYTLTGVSTNFFTVAGATATNALNSGVVSALFPPTGEVPLEDDGVLVFEDTHQPSCPPSDPYCRQQN</sequence>
<dbReference type="AlphaFoldDB" id="A0A0G1MK94"/>
<dbReference type="EMBL" id="LCJG01000037">
    <property type="protein sequence ID" value="KKT72434.1"/>
    <property type="molecule type" value="Genomic_DNA"/>
</dbReference>